<evidence type="ECO:0000313" key="7">
    <source>
        <dbReference type="EMBL" id="KRW99743.1"/>
    </source>
</evidence>
<sequence length="329" mass="36175">MKTAAILLALLALAGTTLFFQENQTSDEAVAFTKYSEWKSKFNKAFNTEEDAYRFLVFLENYLFVKEFNAKNNFELGVHNEFAAMTNDEFRATFTSEFIRENQPKNAKTVVQSTAAPSGSIDWVSKGAVLPIQNQGQCGSCWAFSAVSSLEGLYFLNNGKLVDFSEQQVVSCEPISYGCNGGWPEAAFSYVAKKGLEEQSTYPYEQLNNSRTQPCNYNADKAIQGVNTGYGNVAANNPNAMLEQLEKQPISILVSAGNIVFQLYSGGIIDSSACGTNLDHAINIVAYKDGVWTARNSWGTTWGEQGYARIQWSEGAGYCGINSSPSYPK</sequence>
<comment type="caution">
    <text evidence="7">The sequence shown here is derived from an EMBL/GenBank/DDBJ whole genome shotgun (WGS) entry which is preliminary data.</text>
</comment>
<gene>
    <name evidence="7" type="ORF">PPERSA_07820</name>
</gene>
<evidence type="ECO:0008006" key="9">
    <source>
        <dbReference type="Google" id="ProtNLM"/>
    </source>
</evidence>
<dbReference type="SMART" id="SM00645">
    <property type="entry name" value="Pept_C1"/>
    <property type="match status" value="1"/>
</dbReference>
<dbReference type="InParanoid" id="A0A0V0QC89"/>
<protein>
    <recommendedName>
        <fullName evidence="9">Papain family cysteine protease</fullName>
    </recommendedName>
</protein>
<dbReference type="InterPro" id="IPR000668">
    <property type="entry name" value="Peptidase_C1A_C"/>
</dbReference>
<dbReference type="InterPro" id="IPR039417">
    <property type="entry name" value="Peptidase_C1A_papain-like"/>
</dbReference>
<dbReference type="PANTHER" id="PTHR12411">
    <property type="entry name" value="CYSTEINE PROTEASE FAMILY C1-RELATED"/>
    <property type="match status" value="1"/>
</dbReference>
<keyword evidence="8" id="KW-1185">Reference proteome</keyword>
<feature type="domain" description="Cathepsin propeptide inhibitor" evidence="6">
    <location>
        <begin position="35"/>
        <end position="90"/>
    </location>
</feature>
<evidence type="ECO:0000313" key="8">
    <source>
        <dbReference type="Proteomes" id="UP000054937"/>
    </source>
</evidence>
<keyword evidence="4" id="KW-0732">Signal</keyword>
<dbReference type="SMART" id="SM00848">
    <property type="entry name" value="Inhibitor_I29"/>
    <property type="match status" value="1"/>
</dbReference>
<dbReference type="Gene3D" id="3.90.70.10">
    <property type="entry name" value="Cysteine proteinases"/>
    <property type="match status" value="1"/>
</dbReference>
<dbReference type="EMBL" id="LDAU01000204">
    <property type="protein sequence ID" value="KRW99743.1"/>
    <property type="molecule type" value="Genomic_DNA"/>
</dbReference>
<dbReference type="OrthoDB" id="190265at2759"/>
<dbReference type="SUPFAM" id="SSF54001">
    <property type="entry name" value="Cysteine proteinases"/>
    <property type="match status" value="1"/>
</dbReference>
<dbReference type="InterPro" id="IPR000169">
    <property type="entry name" value="Pept_cys_AS"/>
</dbReference>
<proteinExistence type="inferred from homology"/>
<feature type="chain" id="PRO_5018578410" description="Papain family cysteine protease" evidence="4">
    <location>
        <begin position="20"/>
        <end position="329"/>
    </location>
</feature>
<evidence type="ECO:0000256" key="3">
    <source>
        <dbReference type="ARBA" id="ARBA00023157"/>
    </source>
</evidence>
<dbReference type="PROSITE" id="PS00139">
    <property type="entry name" value="THIOL_PROTEASE_CYS"/>
    <property type="match status" value="1"/>
</dbReference>
<keyword evidence="2" id="KW-0865">Zymogen</keyword>
<dbReference type="Pfam" id="PF08246">
    <property type="entry name" value="Inhibitor_I29"/>
    <property type="match status" value="1"/>
</dbReference>
<evidence type="ECO:0000256" key="1">
    <source>
        <dbReference type="ARBA" id="ARBA00008455"/>
    </source>
</evidence>
<dbReference type="InterPro" id="IPR013128">
    <property type="entry name" value="Peptidase_C1A"/>
</dbReference>
<feature type="domain" description="Peptidase C1A papain C-terminal" evidence="5">
    <location>
        <begin position="117"/>
        <end position="329"/>
    </location>
</feature>
<dbReference type="InterPro" id="IPR038765">
    <property type="entry name" value="Papain-like_cys_pep_sf"/>
</dbReference>
<organism evidence="7 8">
    <name type="scientific">Pseudocohnilembus persalinus</name>
    <name type="common">Ciliate</name>
    <dbReference type="NCBI Taxonomy" id="266149"/>
    <lineage>
        <taxon>Eukaryota</taxon>
        <taxon>Sar</taxon>
        <taxon>Alveolata</taxon>
        <taxon>Ciliophora</taxon>
        <taxon>Intramacronucleata</taxon>
        <taxon>Oligohymenophorea</taxon>
        <taxon>Scuticociliatia</taxon>
        <taxon>Philasterida</taxon>
        <taxon>Pseudocohnilembidae</taxon>
        <taxon>Pseudocohnilembus</taxon>
    </lineage>
</organism>
<dbReference type="Proteomes" id="UP000054937">
    <property type="component" value="Unassembled WGS sequence"/>
</dbReference>
<evidence type="ECO:0000259" key="5">
    <source>
        <dbReference type="SMART" id="SM00645"/>
    </source>
</evidence>
<dbReference type="OMA" id="CFAASND"/>
<comment type="similarity">
    <text evidence="1">Belongs to the peptidase C1 family.</text>
</comment>
<evidence type="ECO:0000256" key="2">
    <source>
        <dbReference type="ARBA" id="ARBA00023145"/>
    </source>
</evidence>
<dbReference type="GO" id="GO:0008234">
    <property type="term" value="F:cysteine-type peptidase activity"/>
    <property type="evidence" value="ECO:0007669"/>
    <property type="project" value="InterPro"/>
</dbReference>
<feature type="signal peptide" evidence="4">
    <location>
        <begin position="1"/>
        <end position="19"/>
    </location>
</feature>
<evidence type="ECO:0000259" key="6">
    <source>
        <dbReference type="SMART" id="SM00848"/>
    </source>
</evidence>
<name>A0A0V0QC89_PSEPJ</name>
<dbReference type="GO" id="GO:0006508">
    <property type="term" value="P:proteolysis"/>
    <property type="evidence" value="ECO:0007669"/>
    <property type="project" value="InterPro"/>
</dbReference>
<dbReference type="InterPro" id="IPR013201">
    <property type="entry name" value="Prot_inhib_I29"/>
</dbReference>
<dbReference type="PRINTS" id="PR00705">
    <property type="entry name" value="PAPAIN"/>
</dbReference>
<evidence type="ECO:0000256" key="4">
    <source>
        <dbReference type="SAM" id="SignalP"/>
    </source>
</evidence>
<dbReference type="CDD" id="cd02248">
    <property type="entry name" value="Peptidase_C1A"/>
    <property type="match status" value="1"/>
</dbReference>
<reference evidence="7 8" key="1">
    <citation type="journal article" date="2015" name="Sci. Rep.">
        <title>Genome of the facultative scuticociliatosis pathogen Pseudocohnilembus persalinus provides insight into its virulence through horizontal gene transfer.</title>
        <authorList>
            <person name="Xiong J."/>
            <person name="Wang G."/>
            <person name="Cheng J."/>
            <person name="Tian M."/>
            <person name="Pan X."/>
            <person name="Warren A."/>
            <person name="Jiang C."/>
            <person name="Yuan D."/>
            <person name="Miao W."/>
        </authorList>
    </citation>
    <scope>NUCLEOTIDE SEQUENCE [LARGE SCALE GENOMIC DNA]</scope>
    <source>
        <strain evidence="7">36N120E</strain>
    </source>
</reference>
<keyword evidence="3" id="KW-1015">Disulfide bond</keyword>
<dbReference type="AlphaFoldDB" id="A0A0V0QC89"/>
<dbReference type="Pfam" id="PF00112">
    <property type="entry name" value="Peptidase_C1"/>
    <property type="match status" value="1"/>
</dbReference>
<accession>A0A0V0QC89</accession>